<accession>Q9RQK8</accession>
<sequence>MHPDYFTTETFRDDTITCRQSFKSGVQCLTRGILFQKCICQMSVYINKVRLPLSKASEFVDVTRLADFISVVCIKHFFKLPQQWAKPGIRKYEITLVIVHFKA</sequence>
<evidence type="ECO:0000313" key="1">
    <source>
        <dbReference type="EMBL" id="AAD54665.1"/>
    </source>
</evidence>
<name>Q9RQK8_SHIFL</name>
<dbReference type="EMBL" id="AF097520">
    <property type="protein sequence ID" value="AAD54665.1"/>
    <property type="molecule type" value="Genomic_DNA"/>
</dbReference>
<protein>
    <submittedName>
        <fullName evidence="1">Uncharacterized protein</fullName>
    </submittedName>
</protein>
<dbReference type="AlphaFoldDB" id="Q9RQK8"/>
<organism evidence="1">
    <name type="scientific">Shigella flexneri</name>
    <dbReference type="NCBI Taxonomy" id="623"/>
    <lineage>
        <taxon>Bacteria</taxon>
        <taxon>Pseudomonadati</taxon>
        <taxon>Pseudomonadota</taxon>
        <taxon>Gammaproteobacteria</taxon>
        <taxon>Enterobacterales</taxon>
        <taxon>Enterobacteriaceae</taxon>
        <taxon>Shigella</taxon>
    </lineage>
</organism>
<proteinExistence type="predicted"/>
<reference evidence="1" key="1">
    <citation type="journal article" date="1999" name="Mol. Microbiol.">
        <title>The aerobactin iron transport system genes in Shigella flexneri are present within a pathogenicity island.</title>
        <authorList>
            <person name="Vokes S.A."/>
            <person name="Reeves S.A."/>
            <person name="Torres A.G."/>
            <person name="Payne S.M."/>
        </authorList>
    </citation>
    <scope>NUCLEOTIDE SEQUENCE</scope>
    <source>
        <strain evidence="1">SA100</strain>
    </source>
</reference>